<feature type="transmembrane region" description="Helical" evidence="1">
    <location>
        <begin position="12"/>
        <end position="33"/>
    </location>
</feature>
<dbReference type="RefSeq" id="WP_191592964.1">
    <property type="nucleotide sequence ID" value="NZ_JACYFC010000001.1"/>
</dbReference>
<gene>
    <name evidence="2" type="ORF">IF202_00765</name>
</gene>
<keyword evidence="1" id="KW-1133">Transmembrane helix</keyword>
<sequence>MNRLITKIKDNKVGLLMSFFVLFSLIIIGIYAIKHFGTQYAAEKIQQQLESSGLTPFVHYQGIHFNPFTLTPSLEDVSFGLESAPWLKFARISFNHYPIKYPSLDVDFWIKESSASSLSRDTSRWMRAVGIETLLGKGSFVSEIERNTSSEQFTAASNLVLNIKDVGRVSFSSQINLLDTNLSMTELRTDLLASVALGQPEAIFIIHGDNVEISNLDIRYQDAGMMKYLWPNTPTTQTDKSALLSKLQISSQDLGLAQAYSVESKHIADTVLAFLQSSTSLNLALSPSSPISLKEISLMAGDNNLYQASKMTLSTTP</sequence>
<evidence type="ECO:0000313" key="3">
    <source>
        <dbReference type="Proteomes" id="UP000604161"/>
    </source>
</evidence>
<organism evidence="2 3">
    <name type="scientific">Marinomonas colpomeniae</name>
    <dbReference type="NCBI Taxonomy" id="2774408"/>
    <lineage>
        <taxon>Bacteria</taxon>
        <taxon>Pseudomonadati</taxon>
        <taxon>Pseudomonadota</taxon>
        <taxon>Gammaproteobacteria</taxon>
        <taxon>Oceanospirillales</taxon>
        <taxon>Oceanospirillaceae</taxon>
        <taxon>Marinomonas</taxon>
    </lineage>
</organism>
<keyword evidence="1" id="KW-0812">Transmembrane</keyword>
<reference evidence="2 3" key="1">
    <citation type="submission" date="2020-09" db="EMBL/GenBank/DDBJ databases">
        <title>Marinomonas sp. nov., isolated from the cysticercosis algae of Qingdao, China.</title>
        <authorList>
            <person name="Sun X."/>
        </authorList>
    </citation>
    <scope>NUCLEOTIDE SEQUENCE [LARGE SCALE GENOMIC DNA]</scope>
    <source>
        <strain evidence="2 3">SM2066</strain>
    </source>
</reference>
<comment type="caution">
    <text evidence="2">The sequence shown here is derived from an EMBL/GenBank/DDBJ whole genome shotgun (WGS) entry which is preliminary data.</text>
</comment>
<accession>A0ABR8NVS1</accession>
<evidence type="ECO:0000256" key="1">
    <source>
        <dbReference type="SAM" id="Phobius"/>
    </source>
</evidence>
<keyword evidence="1" id="KW-0472">Membrane</keyword>
<evidence type="ECO:0008006" key="4">
    <source>
        <dbReference type="Google" id="ProtNLM"/>
    </source>
</evidence>
<name>A0ABR8NVS1_9GAMM</name>
<protein>
    <recommendedName>
        <fullName evidence="4">DUF2125 domain-containing protein</fullName>
    </recommendedName>
</protein>
<dbReference type="Proteomes" id="UP000604161">
    <property type="component" value="Unassembled WGS sequence"/>
</dbReference>
<evidence type="ECO:0000313" key="2">
    <source>
        <dbReference type="EMBL" id="MBD5769569.1"/>
    </source>
</evidence>
<dbReference type="EMBL" id="JACYFC010000001">
    <property type="protein sequence ID" value="MBD5769569.1"/>
    <property type="molecule type" value="Genomic_DNA"/>
</dbReference>
<keyword evidence="3" id="KW-1185">Reference proteome</keyword>
<proteinExistence type="predicted"/>